<dbReference type="EC" id="6.2.1.1" evidence="2"/>
<dbReference type="NCBIfam" id="TIGR02188">
    <property type="entry name" value="Ac_CoA_lig_AcsA"/>
    <property type="match status" value="1"/>
</dbReference>
<dbReference type="NCBIfam" id="NF001208">
    <property type="entry name" value="PRK00174.1"/>
    <property type="match status" value="1"/>
</dbReference>
<dbReference type="Pfam" id="PF00501">
    <property type="entry name" value="AMP-binding"/>
    <property type="match status" value="1"/>
</dbReference>
<evidence type="ECO:0000313" key="9">
    <source>
        <dbReference type="EMBL" id="SFV61850.1"/>
    </source>
</evidence>
<dbReference type="CDD" id="cd05966">
    <property type="entry name" value="ACS"/>
    <property type="match status" value="1"/>
</dbReference>
<evidence type="ECO:0000259" key="6">
    <source>
        <dbReference type="Pfam" id="PF00501"/>
    </source>
</evidence>
<dbReference type="PROSITE" id="PS00455">
    <property type="entry name" value="AMP_BINDING"/>
    <property type="match status" value="1"/>
</dbReference>
<dbReference type="Pfam" id="PF13193">
    <property type="entry name" value="AMP-binding_C"/>
    <property type="match status" value="1"/>
</dbReference>
<dbReference type="GO" id="GO:0005524">
    <property type="term" value="F:ATP binding"/>
    <property type="evidence" value="ECO:0007669"/>
    <property type="project" value="UniProtKB-KW"/>
</dbReference>
<dbReference type="SUPFAM" id="SSF56801">
    <property type="entry name" value="Acetyl-CoA synthetase-like"/>
    <property type="match status" value="1"/>
</dbReference>
<evidence type="ECO:0000259" key="8">
    <source>
        <dbReference type="Pfam" id="PF16177"/>
    </source>
</evidence>
<proteinExistence type="inferred from homology"/>
<dbReference type="GO" id="GO:0005829">
    <property type="term" value="C:cytosol"/>
    <property type="evidence" value="ECO:0007669"/>
    <property type="project" value="TreeGrafter"/>
</dbReference>
<accession>A0A1W1C7M1</accession>
<comment type="similarity">
    <text evidence="1">Belongs to the ATP-dependent AMP-binding enzyme family.</text>
</comment>
<dbReference type="InterPro" id="IPR042099">
    <property type="entry name" value="ANL_N_sf"/>
</dbReference>
<keyword evidence="3 9" id="KW-0436">Ligase</keyword>
<dbReference type="InterPro" id="IPR025110">
    <property type="entry name" value="AMP-bd_C"/>
</dbReference>
<keyword evidence="5" id="KW-0067">ATP-binding</keyword>
<dbReference type="EMBL" id="FPHL01000027">
    <property type="protein sequence ID" value="SFV61850.1"/>
    <property type="molecule type" value="Genomic_DNA"/>
</dbReference>
<feature type="domain" description="AMP-dependent synthetase/ligase" evidence="6">
    <location>
        <begin position="82"/>
        <end position="466"/>
    </location>
</feature>
<reference evidence="9" key="1">
    <citation type="submission" date="2016-10" db="EMBL/GenBank/DDBJ databases">
        <authorList>
            <person name="de Groot N.N."/>
        </authorList>
    </citation>
    <scope>NUCLEOTIDE SEQUENCE</scope>
</reference>
<dbReference type="GO" id="GO:0019427">
    <property type="term" value="P:acetyl-CoA biosynthetic process from acetate"/>
    <property type="evidence" value="ECO:0007669"/>
    <property type="project" value="InterPro"/>
</dbReference>
<dbReference type="GO" id="GO:0016208">
    <property type="term" value="F:AMP binding"/>
    <property type="evidence" value="ECO:0007669"/>
    <property type="project" value="InterPro"/>
</dbReference>
<dbReference type="PANTHER" id="PTHR24095:SF14">
    <property type="entry name" value="ACETYL-COENZYME A SYNTHETASE 1"/>
    <property type="match status" value="1"/>
</dbReference>
<dbReference type="GO" id="GO:0003987">
    <property type="term" value="F:acetate-CoA ligase activity"/>
    <property type="evidence" value="ECO:0007669"/>
    <property type="project" value="UniProtKB-EC"/>
</dbReference>
<dbReference type="Gene3D" id="3.40.50.12780">
    <property type="entry name" value="N-terminal domain of ligase-like"/>
    <property type="match status" value="1"/>
</dbReference>
<dbReference type="InterPro" id="IPR020845">
    <property type="entry name" value="AMP-binding_CS"/>
</dbReference>
<name>A0A1W1C7M1_9ZZZZ</name>
<evidence type="ECO:0000259" key="7">
    <source>
        <dbReference type="Pfam" id="PF13193"/>
    </source>
</evidence>
<dbReference type="Pfam" id="PF16177">
    <property type="entry name" value="ACAS_N"/>
    <property type="match status" value="1"/>
</dbReference>
<feature type="domain" description="AMP-binding enzyme C-terminal" evidence="7">
    <location>
        <begin position="531"/>
        <end position="611"/>
    </location>
</feature>
<organism evidence="9">
    <name type="scientific">hydrothermal vent metagenome</name>
    <dbReference type="NCBI Taxonomy" id="652676"/>
    <lineage>
        <taxon>unclassified sequences</taxon>
        <taxon>metagenomes</taxon>
        <taxon>ecological metagenomes</taxon>
    </lineage>
</organism>
<dbReference type="FunFam" id="3.40.50.12780:FF:000001">
    <property type="entry name" value="Acetyl-coenzyme A synthetase"/>
    <property type="match status" value="1"/>
</dbReference>
<evidence type="ECO:0000256" key="3">
    <source>
        <dbReference type="ARBA" id="ARBA00022598"/>
    </source>
</evidence>
<dbReference type="InterPro" id="IPR000873">
    <property type="entry name" value="AMP-dep_synth/lig_dom"/>
</dbReference>
<evidence type="ECO:0000256" key="2">
    <source>
        <dbReference type="ARBA" id="ARBA00013275"/>
    </source>
</evidence>
<dbReference type="Gene3D" id="3.30.300.30">
    <property type="match status" value="1"/>
</dbReference>
<dbReference type="InterPro" id="IPR032387">
    <property type="entry name" value="ACAS_N"/>
</dbReference>
<evidence type="ECO:0000256" key="4">
    <source>
        <dbReference type="ARBA" id="ARBA00022741"/>
    </source>
</evidence>
<dbReference type="InterPro" id="IPR045851">
    <property type="entry name" value="AMP-bd_C_sf"/>
</dbReference>
<keyword evidence="4" id="KW-0547">Nucleotide-binding</keyword>
<dbReference type="PANTHER" id="PTHR24095">
    <property type="entry name" value="ACETYL-COENZYME A SYNTHETASE"/>
    <property type="match status" value="1"/>
</dbReference>
<evidence type="ECO:0000256" key="1">
    <source>
        <dbReference type="ARBA" id="ARBA00006432"/>
    </source>
</evidence>
<protein>
    <recommendedName>
        <fullName evidence="2">acetate--CoA ligase</fullName>
        <ecNumber evidence="2">6.2.1.1</ecNumber>
    </recommendedName>
</protein>
<evidence type="ECO:0000256" key="5">
    <source>
        <dbReference type="ARBA" id="ARBA00022840"/>
    </source>
</evidence>
<dbReference type="InterPro" id="IPR011904">
    <property type="entry name" value="Ac_CoA_lig"/>
</dbReference>
<gene>
    <name evidence="9" type="ORF">MNB_SV-10-93</name>
</gene>
<sequence length="651" mass="72556">MSEIYTPHKELFTDPLIKDMDAYQNLVKAFEKDYEGTWGRFAQEKIDWSKPFETVLNEGDAPFYKWFEGGELNVAYQCVGRHLKTKKNKAAIIFEGDNGDQRTLTYRELYYEVNRTANLFRNKFNIKKGDRVVLYMPMIPEAAISMLACAKLGAVHSVVFGGFSAEALRDRIIDAEAKLVVTADGAFRKGKPYMLKPVVDEALKEGCACVEAVCIVERNGEEIHWEAGRDYAYNELIENESVQCEAEIVDSEHPLFLLYTSGSTGKPKGVQHSSAGYILWAQMTMEWVFDIKDNDTFWCTADVGWITGHTYIVYGPLAAGATTVMFEGVPTFPDAGRCWKMVEEYQINQFYTAPTAIRLLHKMGADEPAKYDLSSLRILGTVGEPIDPAAWKWYYEAVGNARCSIVDTYWQTETGGHMISPLPAATPIKPGCATFPLPGIVAEIMEEDGTPTPVGEKGFMCITKPWPSMIRTIWNDPERFVKSYFGDCKKDGKAVYFTGDGAMMDEYGYITITGRTDDVINVSGHRMGTAEVEAAIKKHDNVAAVAVVGKPHEIKGEGIFAYVVLKDDEGVADELETMKEINGMIKSEIGAIALCDAMAFVPDLPKTRSGKIMRRILRSLVKGEAITQDTSTLEDPSIVETIETILKKECE</sequence>
<dbReference type="AlphaFoldDB" id="A0A1W1C7M1"/>
<feature type="domain" description="Acetyl-coenzyme A synthetase N-terminal" evidence="8">
    <location>
        <begin position="23"/>
        <end position="78"/>
    </location>
</feature>